<evidence type="ECO:0000256" key="12">
    <source>
        <dbReference type="SAM" id="MobiDB-lite"/>
    </source>
</evidence>
<evidence type="ECO:0000256" key="11">
    <source>
        <dbReference type="RuleBase" id="RU000610"/>
    </source>
</evidence>
<dbReference type="GO" id="GO:0009045">
    <property type="term" value="F:xylose isomerase activity"/>
    <property type="evidence" value="ECO:0007669"/>
    <property type="project" value="UniProtKB-UniRule"/>
</dbReference>
<proteinExistence type="inferred from homology"/>
<keyword evidence="5 10" id="KW-0479">Metal-binding</keyword>
<comment type="subcellular location">
    <subcellularLocation>
        <location evidence="1 11">Cytoplasm</location>
    </subcellularLocation>
</comment>
<protein>
    <recommendedName>
        <fullName evidence="2 9">Xylose isomerase</fullName>
        <ecNumber evidence="9 10">5.3.1.5</ecNumber>
    </recommendedName>
</protein>
<feature type="region of interest" description="Disordered" evidence="12">
    <location>
        <begin position="392"/>
        <end position="413"/>
    </location>
</feature>
<evidence type="ECO:0000256" key="4">
    <source>
        <dbReference type="ARBA" id="ARBA00022629"/>
    </source>
</evidence>
<accession>A0A1S1QLQ1</accession>
<comment type="similarity">
    <text evidence="10">Belongs to the xylose isomerase family.</text>
</comment>
<comment type="caution">
    <text evidence="14">The sequence shown here is derived from an EMBL/GenBank/DDBJ whole genome shotgun (WGS) entry which is preliminary data.</text>
</comment>
<evidence type="ECO:0000256" key="5">
    <source>
        <dbReference type="ARBA" id="ARBA00022723"/>
    </source>
</evidence>
<dbReference type="AlphaFoldDB" id="A0A1S1QLQ1"/>
<evidence type="ECO:0000256" key="9">
    <source>
        <dbReference type="NCBIfam" id="TIGR02631"/>
    </source>
</evidence>
<dbReference type="RefSeq" id="WP_071085917.1">
    <property type="nucleotide sequence ID" value="NZ_MBLM01000125.1"/>
</dbReference>
<reference evidence="15" key="1">
    <citation type="submission" date="2016-07" db="EMBL/GenBank/DDBJ databases">
        <title>Sequence Frankia sp. strain CcI1.17.</title>
        <authorList>
            <person name="Ghodhbane-Gtari F."/>
            <person name="Swanson E."/>
            <person name="Gueddou A."/>
            <person name="Morris K."/>
            <person name="Hezbri K."/>
            <person name="Ktari A."/>
            <person name="Nouioui I."/>
            <person name="Abebe-Akele F."/>
            <person name="Simpson S."/>
            <person name="Thomas K."/>
            <person name="Gtari M."/>
            <person name="Tisa L.S."/>
            <person name="Hurst S."/>
        </authorList>
    </citation>
    <scope>NUCLEOTIDE SEQUENCE [LARGE SCALE GENOMIC DNA]</scope>
    <source>
        <strain evidence="15">Cc1.17</strain>
    </source>
</reference>
<dbReference type="Pfam" id="PF01261">
    <property type="entry name" value="AP_endonuc_2"/>
    <property type="match status" value="1"/>
</dbReference>
<evidence type="ECO:0000256" key="7">
    <source>
        <dbReference type="ARBA" id="ARBA00023235"/>
    </source>
</evidence>
<keyword evidence="4 10" id="KW-0859">Xylose metabolism</keyword>
<evidence type="ECO:0000256" key="2">
    <source>
        <dbReference type="ARBA" id="ARBA00018232"/>
    </source>
</evidence>
<dbReference type="PANTHER" id="PTHR30268:SF0">
    <property type="entry name" value="L-RHAMNOSE ISOMERASE"/>
    <property type="match status" value="1"/>
</dbReference>
<dbReference type="Gene3D" id="3.20.20.150">
    <property type="entry name" value="Divalent-metal-dependent TIM barrel enzymes"/>
    <property type="match status" value="1"/>
</dbReference>
<dbReference type="EMBL" id="MBLM01000125">
    <property type="protein sequence ID" value="OHV34900.1"/>
    <property type="molecule type" value="Genomic_DNA"/>
</dbReference>
<dbReference type="PANTHER" id="PTHR30268">
    <property type="entry name" value="L-RHAMNOSE ISOMERASE"/>
    <property type="match status" value="1"/>
</dbReference>
<dbReference type="GO" id="GO:0019324">
    <property type="term" value="P:L-lyxose metabolic process"/>
    <property type="evidence" value="ECO:0007669"/>
    <property type="project" value="TreeGrafter"/>
</dbReference>
<keyword evidence="6" id="KW-0464">Manganese</keyword>
<evidence type="ECO:0000259" key="13">
    <source>
        <dbReference type="Pfam" id="PF01261"/>
    </source>
</evidence>
<evidence type="ECO:0000313" key="14">
    <source>
        <dbReference type="EMBL" id="OHV34900.1"/>
    </source>
</evidence>
<dbReference type="InterPro" id="IPR013453">
    <property type="entry name" value="XylA_actinobac"/>
</dbReference>
<evidence type="ECO:0000256" key="10">
    <source>
        <dbReference type="RuleBase" id="RU000609"/>
    </source>
</evidence>
<dbReference type="GO" id="GO:0046872">
    <property type="term" value="F:metal ion binding"/>
    <property type="evidence" value="ECO:0007669"/>
    <property type="project" value="UniProtKB-KW"/>
</dbReference>
<keyword evidence="15" id="KW-1185">Reference proteome</keyword>
<dbReference type="GO" id="GO:0005737">
    <property type="term" value="C:cytoplasm"/>
    <property type="evidence" value="ECO:0007669"/>
    <property type="project" value="UniProtKB-SubCell"/>
</dbReference>
<comment type="catalytic activity">
    <reaction evidence="10">
        <text>alpha-D-xylose = alpha-D-xylulofuranose</text>
        <dbReference type="Rhea" id="RHEA:22816"/>
        <dbReference type="ChEBI" id="CHEBI:28518"/>
        <dbReference type="ChEBI" id="CHEBI:188998"/>
        <dbReference type="EC" id="5.3.1.5"/>
    </reaction>
</comment>
<dbReference type="SUPFAM" id="SSF51658">
    <property type="entry name" value="Xylose isomerase-like"/>
    <property type="match status" value="1"/>
</dbReference>
<dbReference type="OrthoDB" id="9763981at2"/>
<evidence type="ECO:0000313" key="15">
    <source>
        <dbReference type="Proteomes" id="UP000179627"/>
    </source>
</evidence>
<keyword evidence="3" id="KW-0963">Cytoplasm</keyword>
<organism evidence="14 15">
    <name type="scientific">Parafrankia colletiae</name>
    <dbReference type="NCBI Taxonomy" id="573497"/>
    <lineage>
        <taxon>Bacteria</taxon>
        <taxon>Bacillati</taxon>
        <taxon>Actinomycetota</taxon>
        <taxon>Actinomycetes</taxon>
        <taxon>Frankiales</taxon>
        <taxon>Frankiaceae</taxon>
        <taxon>Parafrankia</taxon>
    </lineage>
</organism>
<dbReference type="InterPro" id="IPR036237">
    <property type="entry name" value="Xyl_isomerase-like_sf"/>
</dbReference>
<dbReference type="PROSITE" id="PS51415">
    <property type="entry name" value="XYLOSE_ISOMERASE"/>
    <property type="match status" value="1"/>
</dbReference>
<keyword evidence="7 10" id="KW-0413">Isomerase</keyword>
<dbReference type="GO" id="GO:0019301">
    <property type="term" value="P:rhamnose catabolic process"/>
    <property type="evidence" value="ECO:0007669"/>
    <property type="project" value="TreeGrafter"/>
</dbReference>
<evidence type="ECO:0000256" key="1">
    <source>
        <dbReference type="ARBA" id="ARBA00004496"/>
    </source>
</evidence>
<dbReference type="InterPro" id="IPR013022">
    <property type="entry name" value="Xyl_isomerase-like_TIM-brl"/>
</dbReference>
<feature type="compositionally biased region" description="Low complexity" evidence="12">
    <location>
        <begin position="400"/>
        <end position="413"/>
    </location>
</feature>
<evidence type="ECO:0000256" key="8">
    <source>
        <dbReference type="ARBA" id="ARBA00023277"/>
    </source>
</evidence>
<dbReference type="GO" id="GO:0042732">
    <property type="term" value="P:D-xylose metabolic process"/>
    <property type="evidence" value="ECO:0007669"/>
    <property type="project" value="UniProtKB-UniRule"/>
</dbReference>
<dbReference type="Proteomes" id="UP000179627">
    <property type="component" value="Unassembled WGS sequence"/>
</dbReference>
<dbReference type="PRINTS" id="PR00688">
    <property type="entry name" value="XYLOSISMRASE"/>
</dbReference>
<dbReference type="NCBIfam" id="TIGR02631">
    <property type="entry name" value="xylA_Arthro"/>
    <property type="match status" value="1"/>
</dbReference>
<sequence length="413" mass="44923">MPRQPIPADRFSFGLWTVGWTGTDPFGLPTRTALDPWEYADRLAEIGAWGITLHDNDVFAFDADEATAQRACRRLKEATDASGLVIEMVTTNTFTHPVFKDGGLTSNDRGVRRFGLRKVLRAVDLAAQLGATTFVMWGGREGSEYDGSKDVFAALERYREGLDTVAGYIRSQGYDLRIALEPKPNEPRGDIFLPTVGHALALIAELEHRDIVGLNPETGHEQMANLNYTHALGQALWSGKLFHIDLNGQRGLKYDQDLAFGHGDLVSAFFTVDLLENGFPGYPDGPRYTGPRHFDYKPSRTEGMTGVWESARACMSTYLLLAEKAAAFRADPAVQEAMAYAGVFELAEPTLAPGETTADLLTADDGFDPAKAAERDFGFVRLQQLAIEHLVGSPTPAPTPTAAGARAAARSAG</sequence>
<feature type="domain" description="Xylose isomerase-like TIM barrel" evidence="13">
    <location>
        <begin position="41"/>
        <end position="282"/>
    </location>
</feature>
<dbReference type="InterPro" id="IPR001998">
    <property type="entry name" value="Xylose_isomerase"/>
</dbReference>
<gene>
    <name evidence="14" type="ORF">CC117_20485</name>
</gene>
<name>A0A1S1QLQ1_9ACTN</name>
<dbReference type="EC" id="5.3.1.5" evidence="9 10"/>
<evidence type="ECO:0000256" key="3">
    <source>
        <dbReference type="ARBA" id="ARBA00022490"/>
    </source>
</evidence>
<keyword evidence="8 10" id="KW-0119">Carbohydrate metabolism</keyword>
<comment type="subunit">
    <text evidence="11">Homotetramer.</text>
</comment>
<dbReference type="GO" id="GO:0008740">
    <property type="term" value="F:L-rhamnose isomerase activity"/>
    <property type="evidence" value="ECO:0007669"/>
    <property type="project" value="TreeGrafter"/>
</dbReference>
<evidence type="ECO:0000256" key="6">
    <source>
        <dbReference type="ARBA" id="ARBA00023211"/>
    </source>
</evidence>
<dbReference type="InterPro" id="IPR050337">
    <property type="entry name" value="L-rhamnose_isomerase"/>
</dbReference>